<dbReference type="Pfam" id="PF00173">
    <property type="entry name" value="Cyt-b5"/>
    <property type="match status" value="1"/>
</dbReference>
<name>A0ABR3XX21_9PEZI</name>
<keyword evidence="3" id="KW-1185">Reference proteome</keyword>
<dbReference type="InterPro" id="IPR001199">
    <property type="entry name" value="Cyt_B5-like_heme/steroid-bd"/>
</dbReference>
<dbReference type="SUPFAM" id="SSF55856">
    <property type="entry name" value="Cytochrome b5-like heme/steroid binding domain"/>
    <property type="match status" value="1"/>
</dbReference>
<organism evidence="2 3">
    <name type="scientific">Phialemonium thermophilum</name>
    <dbReference type="NCBI Taxonomy" id="223376"/>
    <lineage>
        <taxon>Eukaryota</taxon>
        <taxon>Fungi</taxon>
        <taxon>Dikarya</taxon>
        <taxon>Ascomycota</taxon>
        <taxon>Pezizomycotina</taxon>
        <taxon>Sordariomycetes</taxon>
        <taxon>Sordariomycetidae</taxon>
        <taxon>Cephalothecales</taxon>
        <taxon>Cephalothecaceae</taxon>
        <taxon>Phialemonium</taxon>
    </lineage>
</organism>
<dbReference type="InterPro" id="IPR036400">
    <property type="entry name" value="Cyt_B5-like_heme/steroid_sf"/>
</dbReference>
<evidence type="ECO:0000259" key="1">
    <source>
        <dbReference type="Pfam" id="PF00173"/>
    </source>
</evidence>
<sequence length="117" mass="12951">MAQPTYLIGFFLGPAAYLSHDMDGASVAKHTSAQPRYIVIDFKVYDFTSFLNQQPGSAADLAWIRCPKILDCIEIYVNSRLHDSADILNAPCLLCHSLFTLSATGSLLYPYSEMLQA</sequence>
<gene>
    <name evidence="2" type="ORF">VTK73DRAFT_5568</name>
</gene>
<reference evidence="2 3" key="1">
    <citation type="journal article" date="2024" name="Commun. Biol.">
        <title>Comparative genomic analysis of thermophilic fungi reveals convergent evolutionary adaptations and gene losses.</title>
        <authorList>
            <person name="Steindorff A.S."/>
            <person name="Aguilar-Pontes M.V."/>
            <person name="Robinson A.J."/>
            <person name="Andreopoulos B."/>
            <person name="LaButti K."/>
            <person name="Kuo A."/>
            <person name="Mondo S."/>
            <person name="Riley R."/>
            <person name="Otillar R."/>
            <person name="Haridas S."/>
            <person name="Lipzen A."/>
            <person name="Grimwood J."/>
            <person name="Schmutz J."/>
            <person name="Clum A."/>
            <person name="Reid I.D."/>
            <person name="Moisan M.C."/>
            <person name="Butler G."/>
            <person name="Nguyen T.T.M."/>
            <person name="Dewar K."/>
            <person name="Conant G."/>
            <person name="Drula E."/>
            <person name="Henrissat B."/>
            <person name="Hansel C."/>
            <person name="Singer S."/>
            <person name="Hutchinson M.I."/>
            <person name="de Vries R.P."/>
            <person name="Natvig D.O."/>
            <person name="Powell A.J."/>
            <person name="Tsang A."/>
            <person name="Grigoriev I.V."/>
        </authorList>
    </citation>
    <scope>NUCLEOTIDE SEQUENCE [LARGE SCALE GENOMIC DNA]</scope>
    <source>
        <strain evidence="2 3">ATCC 24622</strain>
    </source>
</reference>
<dbReference type="Proteomes" id="UP001586593">
    <property type="component" value="Unassembled WGS sequence"/>
</dbReference>
<proteinExistence type="predicted"/>
<comment type="caution">
    <text evidence="2">The sequence shown here is derived from an EMBL/GenBank/DDBJ whole genome shotgun (WGS) entry which is preliminary data.</text>
</comment>
<dbReference type="EMBL" id="JAZHXJ010000031">
    <property type="protein sequence ID" value="KAL1880555.1"/>
    <property type="molecule type" value="Genomic_DNA"/>
</dbReference>
<accession>A0ABR3XX21</accession>
<evidence type="ECO:0000313" key="3">
    <source>
        <dbReference type="Proteomes" id="UP001586593"/>
    </source>
</evidence>
<evidence type="ECO:0000313" key="2">
    <source>
        <dbReference type="EMBL" id="KAL1880555.1"/>
    </source>
</evidence>
<dbReference type="Gene3D" id="3.10.120.10">
    <property type="entry name" value="Cytochrome b5-like heme/steroid binding domain"/>
    <property type="match status" value="1"/>
</dbReference>
<feature type="domain" description="Cytochrome b5 heme-binding" evidence="1">
    <location>
        <begin position="26"/>
        <end position="59"/>
    </location>
</feature>
<protein>
    <recommendedName>
        <fullName evidence="1">Cytochrome b5 heme-binding domain-containing protein</fullName>
    </recommendedName>
</protein>